<feature type="compositionally biased region" description="Low complexity" evidence="2">
    <location>
        <begin position="331"/>
        <end position="345"/>
    </location>
</feature>
<evidence type="ECO:0000256" key="1">
    <source>
        <dbReference type="ARBA" id="ARBA00006068"/>
    </source>
</evidence>
<accession>A0A4Z1DS63</accession>
<gene>
    <name evidence="4" type="ORF">E5S68_09545</name>
</gene>
<dbReference type="InterPro" id="IPR050922">
    <property type="entry name" value="LytR/CpsA/Psr_CW_biosynth"/>
</dbReference>
<dbReference type="EMBL" id="SRRP01000002">
    <property type="protein sequence ID" value="TGN91333.1"/>
    <property type="molecule type" value="Genomic_DNA"/>
</dbReference>
<evidence type="ECO:0000313" key="5">
    <source>
        <dbReference type="Proteomes" id="UP000297986"/>
    </source>
</evidence>
<dbReference type="PANTHER" id="PTHR33392">
    <property type="entry name" value="POLYISOPRENYL-TEICHOIC ACID--PEPTIDOGLYCAN TEICHOIC ACID TRANSFERASE TAGU"/>
    <property type="match status" value="1"/>
</dbReference>
<comment type="similarity">
    <text evidence="1">Belongs to the LytR/CpsA/Psr (LCP) family.</text>
</comment>
<dbReference type="Pfam" id="PF03816">
    <property type="entry name" value="LytR_cpsA_psr"/>
    <property type="match status" value="1"/>
</dbReference>
<feature type="domain" description="Cell envelope-related transcriptional attenuator" evidence="3">
    <location>
        <begin position="76"/>
        <end position="229"/>
    </location>
</feature>
<comment type="caution">
    <text evidence="4">The sequence shown here is derived from an EMBL/GenBank/DDBJ whole genome shotgun (WGS) entry which is preliminary data.</text>
</comment>
<evidence type="ECO:0000256" key="2">
    <source>
        <dbReference type="SAM" id="MobiDB-lite"/>
    </source>
</evidence>
<feature type="compositionally biased region" description="Polar residues" evidence="2">
    <location>
        <begin position="365"/>
        <end position="394"/>
    </location>
</feature>
<dbReference type="PANTHER" id="PTHR33392:SF6">
    <property type="entry name" value="POLYISOPRENYL-TEICHOIC ACID--PEPTIDOGLYCAN TEICHOIC ACID TRANSFERASE TAGU"/>
    <property type="match status" value="1"/>
</dbReference>
<dbReference type="AlphaFoldDB" id="A0A4Z1DS63"/>
<dbReference type="Proteomes" id="UP000297986">
    <property type="component" value="Unassembled WGS sequence"/>
</dbReference>
<dbReference type="Gene3D" id="3.40.630.190">
    <property type="entry name" value="LCP protein"/>
    <property type="match status" value="1"/>
</dbReference>
<dbReference type="OrthoDB" id="27330at2"/>
<reference evidence="4 5" key="1">
    <citation type="submission" date="2019-04" db="EMBL/GenBank/DDBJ databases">
        <title>Genome sequencing of Streptococcus rubneri DSM 26920(T).</title>
        <authorList>
            <person name="Kook J.-K."/>
            <person name="Park S.-N."/>
            <person name="Lim Y.K."/>
        </authorList>
    </citation>
    <scope>NUCLEOTIDE SEQUENCE [LARGE SCALE GENOMIC DNA]</scope>
    <source>
        <strain evidence="4 5">DSM 26920</strain>
    </source>
</reference>
<protein>
    <submittedName>
        <fullName evidence="4">LytR family transcriptional regulator</fullName>
    </submittedName>
</protein>
<proteinExistence type="inferred from homology"/>
<organism evidence="4 5">
    <name type="scientific">Streptococcus rubneri</name>
    <dbReference type="NCBI Taxonomy" id="1234680"/>
    <lineage>
        <taxon>Bacteria</taxon>
        <taxon>Bacillati</taxon>
        <taxon>Bacillota</taxon>
        <taxon>Bacilli</taxon>
        <taxon>Lactobacillales</taxon>
        <taxon>Streptococcaceae</taxon>
        <taxon>Streptococcus</taxon>
    </lineage>
</organism>
<name>A0A4Z1DS63_9STRE</name>
<dbReference type="NCBIfam" id="TIGR00350">
    <property type="entry name" value="lytR_cpsA_psr"/>
    <property type="match status" value="1"/>
</dbReference>
<keyword evidence="5" id="KW-1185">Reference proteome</keyword>
<sequence length="400" mass="43879">MIKKILFMFLSLLAVTVVGVGAYGLTILNQSTDTLSKTYKGFGDENNVIAENKPMTILLMGVDTGSGSREDLWQGNSDTMILVTVNPKKRETTMMSLERDILTNITEDGETYQAKLNAAYSKGGAKLAIKTIQDLMNLHIDRYVMINMQGLVQLVDKVGGITVTNPFDFDISIEENEPEYTAKIPPGRQEINGDQALVYARMRYQDPEGDYGRQKRQREVIKKVVEKILSLDGLSHYQGIIEAISDNMQTNISLSTNSLMQLMGYKDALKTIHSKQLRGEDATLADGGSYQLVTSKHLLSMQNLLRKSLGLDPVKKLKTNAYLFDQEEEPSSSLSNSSTTTDTPTAPIQDTGGGYYEQSYVPETPVTSDGVAQNPAPVTTPSSITAVDPGTNQLAPVVTE</sequence>
<dbReference type="NCBIfam" id="NF047591">
    <property type="entry name" value="transregBrpAStrep"/>
    <property type="match status" value="1"/>
</dbReference>
<dbReference type="InterPro" id="IPR004474">
    <property type="entry name" value="LytR_CpsA_psr"/>
</dbReference>
<evidence type="ECO:0000259" key="3">
    <source>
        <dbReference type="Pfam" id="PF03816"/>
    </source>
</evidence>
<evidence type="ECO:0000313" key="4">
    <source>
        <dbReference type="EMBL" id="TGN91333.1"/>
    </source>
</evidence>
<dbReference type="RefSeq" id="WP_135783346.1">
    <property type="nucleotide sequence ID" value="NZ_MRXY01000013.1"/>
</dbReference>
<feature type="region of interest" description="Disordered" evidence="2">
    <location>
        <begin position="325"/>
        <end position="400"/>
    </location>
</feature>